<sequence length="105" mass="10958">MRKTSMMKFLGVITTALLVSACNGDEDAGENGDDGEDVEDLFVTIAAGGTEGVYYQIAGAMSNIYEDEGIDTSVQATGASVENINLLQSDQAELAIVMADATEQA</sequence>
<evidence type="ECO:0000313" key="2">
    <source>
        <dbReference type="EMBL" id="SDI47562.1"/>
    </source>
</evidence>
<name>A0A1G8KVZ6_9BACI</name>
<keyword evidence="1" id="KW-0732">Signal</keyword>
<accession>A0A1G8KVZ6</accession>
<evidence type="ECO:0000313" key="3">
    <source>
        <dbReference type="Proteomes" id="UP000198853"/>
    </source>
</evidence>
<reference evidence="2 3" key="1">
    <citation type="submission" date="2016-10" db="EMBL/GenBank/DDBJ databases">
        <authorList>
            <person name="de Groot N.N."/>
        </authorList>
    </citation>
    <scope>NUCLEOTIDE SEQUENCE [LARGE SCALE GENOMIC DNA]</scope>
    <source>
        <strain evidence="2 3">DSM 21771</strain>
    </source>
</reference>
<dbReference type="PROSITE" id="PS51257">
    <property type="entry name" value="PROKAR_LIPOPROTEIN"/>
    <property type="match status" value="1"/>
</dbReference>
<organism evidence="2 3">
    <name type="scientific">Natribacillus halophilus</name>
    <dbReference type="NCBI Taxonomy" id="549003"/>
    <lineage>
        <taxon>Bacteria</taxon>
        <taxon>Bacillati</taxon>
        <taxon>Bacillota</taxon>
        <taxon>Bacilli</taxon>
        <taxon>Bacillales</taxon>
        <taxon>Bacillaceae</taxon>
        <taxon>Natribacillus</taxon>
    </lineage>
</organism>
<dbReference type="Pfam" id="PF16868">
    <property type="entry name" value="NMT1_3"/>
    <property type="match status" value="1"/>
</dbReference>
<gene>
    <name evidence="2" type="ORF">SAMN04488123_102338</name>
</gene>
<protein>
    <submittedName>
        <fullName evidence="2">TRAP transporter solute receptor, TAXI family</fullName>
    </submittedName>
</protein>
<evidence type="ECO:0000256" key="1">
    <source>
        <dbReference type="SAM" id="SignalP"/>
    </source>
</evidence>
<proteinExistence type="predicted"/>
<dbReference type="PANTHER" id="PTHR42941">
    <property type="entry name" value="SLL1037 PROTEIN"/>
    <property type="match status" value="1"/>
</dbReference>
<dbReference type="PANTHER" id="PTHR42941:SF1">
    <property type="entry name" value="SLL1037 PROTEIN"/>
    <property type="match status" value="1"/>
</dbReference>
<dbReference type="AlphaFoldDB" id="A0A1G8KVZ6"/>
<feature type="chain" id="PRO_5038419983" evidence="1">
    <location>
        <begin position="22"/>
        <end position="105"/>
    </location>
</feature>
<dbReference type="Gene3D" id="3.40.190.10">
    <property type="entry name" value="Periplasmic binding protein-like II"/>
    <property type="match status" value="1"/>
</dbReference>
<feature type="signal peptide" evidence="1">
    <location>
        <begin position="1"/>
        <end position="21"/>
    </location>
</feature>
<keyword evidence="2" id="KW-0675">Receptor</keyword>
<keyword evidence="3" id="KW-1185">Reference proteome</keyword>
<dbReference type="EMBL" id="FNEN01000002">
    <property type="protein sequence ID" value="SDI47562.1"/>
    <property type="molecule type" value="Genomic_DNA"/>
</dbReference>
<dbReference type="Proteomes" id="UP000198853">
    <property type="component" value="Unassembled WGS sequence"/>
</dbReference>
<dbReference type="SUPFAM" id="SSF53850">
    <property type="entry name" value="Periplasmic binding protein-like II"/>
    <property type="match status" value="1"/>
</dbReference>
<dbReference type="InterPro" id="IPR011852">
    <property type="entry name" value="TRAP_TAXI"/>
</dbReference>